<sequence length="107" mass="12802">MEIVRFSPSVLLYLNELVDVLFYENYFSIRESAIDYVIRLIDVAESKIVKKQYYSAPKAISHHGSWLIHFNISQKTTWYFVFEKSENRYLVTYVFNNYSKEAQNLNL</sequence>
<dbReference type="RefSeq" id="WP_121282795.1">
    <property type="nucleotide sequence ID" value="NZ_RCCK01000010.1"/>
</dbReference>
<name>A0A497YIY2_9SPHI</name>
<proteinExistence type="predicted"/>
<evidence type="ECO:0000313" key="1">
    <source>
        <dbReference type="EMBL" id="RLJ80180.1"/>
    </source>
</evidence>
<dbReference type="Proteomes" id="UP000297429">
    <property type="component" value="Unassembled WGS sequence"/>
</dbReference>
<dbReference type="AlphaFoldDB" id="A0A497YIY2"/>
<dbReference type="Proteomes" id="UP000273898">
    <property type="component" value="Unassembled WGS sequence"/>
</dbReference>
<protein>
    <recommendedName>
        <fullName evidence="5">Type II toxin-antitoxin system RelE/ParE family toxin</fullName>
    </recommendedName>
</protein>
<evidence type="ECO:0000313" key="2">
    <source>
        <dbReference type="EMBL" id="TFB31465.1"/>
    </source>
</evidence>
<dbReference type="OrthoDB" id="771059at2"/>
<evidence type="ECO:0000313" key="3">
    <source>
        <dbReference type="Proteomes" id="UP000273898"/>
    </source>
</evidence>
<gene>
    <name evidence="1" type="ORF">BCL90_0924</name>
    <name evidence="2" type="ORF">E3V97_12780</name>
</gene>
<comment type="caution">
    <text evidence="1">The sequence shown here is derived from an EMBL/GenBank/DDBJ whole genome shotgun (WGS) entry which is preliminary data.</text>
</comment>
<reference evidence="2 4" key="2">
    <citation type="submission" date="2019-03" db="EMBL/GenBank/DDBJ databases">
        <authorList>
            <person name="He R.-H."/>
        </authorList>
    </citation>
    <scope>NUCLEOTIDE SEQUENCE [LARGE SCALE GENOMIC DNA]</scope>
    <source>
        <strain evidence="2 4">DSM 19624</strain>
    </source>
</reference>
<organism evidence="1 3">
    <name type="scientific">Pedobacter alluvionis</name>
    <dbReference type="NCBI Taxonomy" id="475253"/>
    <lineage>
        <taxon>Bacteria</taxon>
        <taxon>Pseudomonadati</taxon>
        <taxon>Bacteroidota</taxon>
        <taxon>Sphingobacteriia</taxon>
        <taxon>Sphingobacteriales</taxon>
        <taxon>Sphingobacteriaceae</taxon>
        <taxon>Pedobacter</taxon>
    </lineage>
</organism>
<keyword evidence="4" id="KW-1185">Reference proteome</keyword>
<dbReference type="EMBL" id="SOPX01000002">
    <property type="protein sequence ID" value="TFB31465.1"/>
    <property type="molecule type" value="Genomic_DNA"/>
</dbReference>
<evidence type="ECO:0000313" key="4">
    <source>
        <dbReference type="Proteomes" id="UP000297429"/>
    </source>
</evidence>
<accession>A0A497YIY2</accession>
<evidence type="ECO:0008006" key="5">
    <source>
        <dbReference type="Google" id="ProtNLM"/>
    </source>
</evidence>
<reference evidence="1 3" key="1">
    <citation type="submission" date="2018-10" db="EMBL/GenBank/DDBJ databases">
        <title>Genomic Encyclopedia of Archaeal and Bacterial Type Strains, Phase II (KMG-II): from individual species to whole genera.</title>
        <authorList>
            <person name="Goeker M."/>
        </authorList>
    </citation>
    <scope>NUCLEOTIDE SEQUENCE [LARGE SCALE GENOMIC DNA]</scope>
    <source>
        <strain evidence="1 3">DSM 19624</strain>
    </source>
</reference>
<dbReference type="EMBL" id="RCCK01000010">
    <property type="protein sequence ID" value="RLJ80180.1"/>
    <property type="molecule type" value="Genomic_DNA"/>
</dbReference>